<protein>
    <recommendedName>
        <fullName evidence="7">Rhodopsin domain-containing protein</fullName>
    </recommendedName>
</protein>
<dbReference type="GO" id="GO:0016020">
    <property type="term" value="C:membrane"/>
    <property type="evidence" value="ECO:0007669"/>
    <property type="project" value="UniProtKB-SubCell"/>
</dbReference>
<comment type="subcellular location">
    <subcellularLocation>
        <location evidence="1">Membrane</location>
        <topology evidence="1">Multi-pass membrane protein</topology>
    </subcellularLocation>
</comment>
<gene>
    <name evidence="8" type="ORF">CC86DRAFT_446784</name>
</gene>
<feature type="transmembrane region" description="Helical" evidence="6">
    <location>
        <begin position="234"/>
        <end position="256"/>
    </location>
</feature>
<reference evidence="8" key="1">
    <citation type="journal article" date="2020" name="Stud. Mycol.">
        <title>101 Dothideomycetes genomes: a test case for predicting lifestyles and emergence of pathogens.</title>
        <authorList>
            <person name="Haridas S."/>
            <person name="Albert R."/>
            <person name="Binder M."/>
            <person name="Bloem J."/>
            <person name="Labutti K."/>
            <person name="Salamov A."/>
            <person name="Andreopoulos B."/>
            <person name="Baker S."/>
            <person name="Barry K."/>
            <person name="Bills G."/>
            <person name="Bluhm B."/>
            <person name="Cannon C."/>
            <person name="Castanera R."/>
            <person name="Culley D."/>
            <person name="Daum C."/>
            <person name="Ezra D."/>
            <person name="Gonzalez J."/>
            <person name="Henrissat B."/>
            <person name="Kuo A."/>
            <person name="Liang C."/>
            <person name="Lipzen A."/>
            <person name="Lutzoni F."/>
            <person name="Magnuson J."/>
            <person name="Mondo S."/>
            <person name="Nolan M."/>
            <person name="Ohm R."/>
            <person name="Pangilinan J."/>
            <person name="Park H.-J."/>
            <person name="Ramirez L."/>
            <person name="Alfaro M."/>
            <person name="Sun H."/>
            <person name="Tritt A."/>
            <person name="Yoshinaga Y."/>
            <person name="Zwiers L.-H."/>
            <person name="Turgeon B."/>
            <person name="Goodwin S."/>
            <person name="Spatafora J."/>
            <person name="Crous P."/>
            <person name="Grigoriev I."/>
        </authorList>
    </citation>
    <scope>NUCLEOTIDE SEQUENCE</scope>
    <source>
        <strain evidence="8">CBS 113818</strain>
    </source>
</reference>
<dbReference type="InterPro" id="IPR049326">
    <property type="entry name" value="Rhodopsin_dom_fungi"/>
</dbReference>
<feature type="transmembrane region" description="Helical" evidence="6">
    <location>
        <begin position="276"/>
        <end position="298"/>
    </location>
</feature>
<keyword evidence="2 6" id="KW-0812">Transmembrane</keyword>
<feature type="transmembrane region" description="Helical" evidence="6">
    <location>
        <begin position="197"/>
        <end position="222"/>
    </location>
</feature>
<comment type="similarity">
    <text evidence="5">Belongs to the SAT4 family.</text>
</comment>
<proteinExistence type="inferred from homology"/>
<feature type="transmembrane region" description="Helical" evidence="6">
    <location>
        <begin position="108"/>
        <end position="127"/>
    </location>
</feature>
<dbReference type="InterPro" id="IPR052337">
    <property type="entry name" value="SAT4-like"/>
</dbReference>
<evidence type="ECO:0000256" key="4">
    <source>
        <dbReference type="ARBA" id="ARBA00023136"/>
    </source>
</evidence>
<evidence type="ECO:0000313" key="9">
    <source>
        <dbReference type="Proteomes" id="UP000799424"/>
    </source>
</evidence>
<feature type="domain" description="Rhodopsin" evidence="7">
    <location>
        <begin position="45"/>
        <end position="301"/>
    </location>
</feature>
<evidence type="ECO:0000256" key="1">
    <source>
        <dbReference type="ARBA" id="ARBA00004141"/>
    </source>
</evidence>
<accession>A0A6A6ZWX0</accession>
<feature type="transmembrane region" description="Helical" evidence="6">
    <location>
        <begin position="28"/>
        <end position="49"/>
    </location>
</feature>
<dbReference type="PANTHER" id="PTHR33048:SF47">
    <property type="entry name" value="INTEGRAL MEMBRANE PROTEIN-RELATED"/>
    <property type="match status" value="1"/>
</dbReference>
<dbReference type="OrthoDB" id="61113at2759"/>
<dbReference type="Pfam" id="PF20684">
    <property type="entry name" value="Fung_rhodopsin"/>
    <property type="match status" value="1"/>
</dbReference>
<evidence type="ECO:0000259" key="7">
    <source>
        <dbReference type="Pfam" id="PF20684"/>
    </source>
</evidence>
<name>A0A6A6ZWX0_9PLEO</name>
<organism evidence="8 9">
    <name type="scientific">Ophiobolus disseminans</name>
    <dbReference type="NCBI Taxonomy" id="1469910"/>
    <lineage>
        <taxon>Eukaryota</taxon>
        <taxon>Fungi</taxon>
        <taxon>Dikarya</taxon>
        <taxon>Ascomycota</taxon>
        <taxon>Pezizomycotina</taxon>
        <taxon>Dothideomycetes</taxon>
        <taxon>Pleosporomycetidae</taxon>
        <taxon>Pleosporales</taxon>
        <taxon>Pleosporineae</taxon>
        <taxon>Phaeosphaeriaceae</taxon>
        <taxon>Ophiobolus</taxon>
    </lineage>
</organism>
<dbReference type="EMBL" id="MU006228">
    <property type="protein sequence ID" value="KAF2825522.1"/>
    <property type="molecule type" value="Genomic_DNA"/>
</dbReference>
<keyword evidence="9" id="KW-1185">Reference proteome</keyword>
<keyword evidence="4 6" id="KW-0472">Membrane</keyword>
<feature type="transmembrane region" description="Helical" evidence="6">
    <location>
        <begin position="148"/>
        <end position="168"/>
    </location>
</feature>
<evidence type="ECO:0000256" key="5">
    <source>
        <dbReference type="ARBA" id="ARBA00038359"/>
    </source>
</evidence>
<evidence type="ECO:0000256" key="3">
    <source>
        <dbReference type="ARBA" id="ARBA00022989"/>
    </source>
</evidence>
<dbReference type="PANTHER" id="PTHR33048">
    <property type="entry name" value="PTH11-LIKE INTEGRAL MEMBRANE PROTEIN (AFU_ORTHOLOGUE AFUA_5G11245)"/>
    <property type="match status" value="1"/>
</dbReference>
<feature type="transmembrane region" description="Helical" evidence="6">
    <location>
        <begin position="61"/>
        <end position="82"/>
    </location>
</feature>
<evidence type="ECO:0000256" key="6">
    <source>
        <dbReference type="SAM" id="Phobius"/>
    </source>
</evidence>
<evidence type="ECO:0000313" key="8">
    <source>
        <dbReference type="EMBL" id="KAF2825522.1"/>
    </source>
</evidence>
<evidence type="ECO:0000256" key="2">
    <source>
        <dbReference type="ARBA" id="ARBA00022692"/>
    </source>
</evidence>
<dbReference type="Proteomes" id="UP000799424">
    <property type="component" value="Unassembled WGS sequence"/>
</dbReference>
<dbReference type="AlphaFoldDB" id="A0A6A6ZWX0"/>
<sequence length="452" mass="50076">MGPGGLYSNPRDDPLNAHLPNINQQATILGVTITMLALALIAITLRLWVRVRDRLWGWDDAFVLLAGIASAAGDIIVCLTPNDGMGLHFQTLNRAHRLEYFKHIYSSNIAYCASTTCIKLAILFQYLRLFSESSSLTSTSRYRLARQITISLIVLCSLWGFTFFWLSIFPCKPVALNWDTTLKGKCIGWGSKDPNHFYAMFAAHSASNMFLDILVLLVPLPFLSTLRLAGRSKAGLMTLFTLGIIVCAVSIGRMISLAINKAGTVPVMNMSFHVPIVYIFSVLEVNIAIIAASIPIFWPAIVTLATNKIWVVNEIEIRVENNSRNSLSSAGDIGLAEHGSWSKLDNKDDPDRRTSRLSVLAKAYDRTSSRSHQHKHSNASTICRTLGHDAGERTSNDSQRILFLNAGREGSNATLGRDEWLAEADRQNAMGTTTTTIKTADVPYEQIRKMER</sequence>
<keyword evidence="3 6" id="KW-1133">Transmembrane helix</keyword>